<dbReference type="Proteomes" id="UP001153269">
    <property type="component" value="Unassembled WGS sequence"/>
</dbReference>
<comment type="caution">
    <text evidence="1">The sequence shown here is derived from an EMBL/GenBank/DDBJ whole genome shotgun (WGS) entry which is preliminary data.</text>
</comment>
<gene>
    <name evidence="1" type="ORF">PLEPLA_LOCUS35564</name>
</gene>
<organism evidence="1 2">
    <name type="scientific">Pleuronectes platessa</name>
    <name type="common">European plaice</name>
    <dbReference type="NCBI Taxonomy" id="8262"/>
    <lineage>
        <taxon>Eukaryota</taxon>
        <taxon>Metazoa</taxon>
        <taxon>Chordata</taxon>
        <taxon>Craniata</taxon>
        <taxon>Vertebrata</taxon>
        <taxon>Euteleostomi</taxon>
        <taxon>Actinopterygii</taxon>
        <taxon>Neopterygii</taxon>
        <taxon>Teleostei</taxon>
        <taxon>Neoteleostei</taxon>
        <taxon>Acanthomorphata</taxon>
        <taxon>Carangaria</taxon>
        <taxon>Pleuronectiformes</taxon>
        <taxon>Pleuronectoidei</taxon>
        <taxon>Pleuronectidae</taxon>
        <taxon>Pleuronectes</taxon>
    </lineage>
</organism>
<keyword evidence="2" id="KW-1185">Reference proteome</keyword>
<dbReference type="EMBL" id="CADEAL010003959">
    <property type="protein sequence ID" value="CAB1447896.1"/>
    <property type="molecule type" value="Genomic_DNA"/>
</dbReference>
<reference evidence="1" key="1">
    <citation type="submission" date="2020-03" db="EMBL/GenBank/DDBJ databases">
        <authorList>
            <person name="Weist P."/>
        </authorList>
    </citation>
    <scope>NUCLEOTIDE SEQUENCE</scope>
</reference>
<accession>A0A9N7VDQ9</accession>
<dbReference type="AlphaFoldDB" id="A0A9N7VDQ9"/>
<protein>
    <submittedName>
        <fullName evidence="1">Uncharacterized protein</fullName>
    </submittedName>
</protein>
<evidence type="ECO:0000313" key="2">
    <source>
        <dbReference type="Proteomes" id="UP001153269"/>
    </source>
</evidence>
<sequence>MDEGLRVNNFFIEHRTTDRRRFKTTGPAAASYVKQFYSSARPSNIELGLQPSITALEVLLSQSLDRNKSGVGRTFVTVGHVCFDGEGALSLSASLARSLGLNLPPAPRSFNLHGRLIPHRKQALL</sequence>
<evidence type="ECO:0000313" key="1">
    <source>
        <dbReference type="EMBL" id="CAB1447896.1"/>
    </source>
</evidence>
<name>A0A9N7VDQ9_PLEPL</name>
<proteinExistence type="predicted"/>